<keyword evidence="2" id="KW-0539">Nucleus</keyword>
<evidence type="ECO:0000256" key="4">
    <source>
        <dbReference type="SAM" id="MobiDB-lite"/>
    </source>
</evidence>
<feature type="repeat" description="ANK" evidence="3">
    <location>
        <begin position="1907"/>
        <end position="1931"/>
    </location>
</feature>
<feature type="compositionally biased region" description="Basic and acidic residues" evidence="4">
    <location>
        <begin position="325"/>
        <end position="339"/>
    </location>
</feature>
<feature type="compositionally biased region" description="Polar residues" evidence="4">
    <location>
        <begin position="345"/>
        <end position="358"/>
    </location>
</feature>
<dbReference type="Gene3D" id="2.40.50.40">
    <property type="match status" value="1"/>
</dbReference>
<feature type="compositionally biased region" description="Low complexity" evidence="4">
    <location>
        <begin position="234"/>
        <end position="254"/>
    </location>
</feature>
<evidence type="ECO:0000259" key="5">
    <source>
        <dbReference type="PROSITE" id="PS50013"/>
    </source>
</evidence>
<feature type="compositionally biased region" description="Basic and acidic residues" evidence="4">
    <location>
        <begin position="571"/>
        <end position="582"/>
    </location>
</feature>
<dbReference type="Pfam" id="PF00385">
    <property type="entry name" value="Chromo"/>
    <property type="match status" value="1"/>
</dbReference>
<dbReference type="OrthoDB" id="5376140at2759"/>
<dbReference type="GO" id="GO:0005634">
    <property type="term" value="C:nucleus"/>
    <property type="evidence" value="ECO:0007669"/>
    <property type="project" value="UniProtKB-SubCell"/>
</dbReference>
<feature type="region of interest" description="Disordered" evidence="4">
    <location>
        <begin position="1200"/>
        <end position="1224"/>
    </location>
</feature>
<dbReference type="InterPro" id="IPR002110">
    <property type="entry name" value="Ankyrin_rpt"/>
</dbReference>
<feature type="compositionally biased region" description="Basic and acidic residues" evidence="4">
    <location>
        <begin position="72"/>
        <end position="96"/>
    </location>
</feature>
<reference evidence="6" key="1">
    <citation type="submission" date="2021-05" db="EMBL/GenBank/DDBJ databases">
        <authorList>
            <person name="Tigano A."/>
        </authorList>
    </citation>
    <scope>NUCLEOTIDE SEQUENCE</scope>
</reference>
<dbReference type="PROSITE" id="PS50088">
    <property type="entry name" value="ANK_REPEAT"/>
    <property type="match status" value="4"/>
</dbReference>
<feature type="compositionally biased region" description="Acidic residues" evidence="4">
    <location>
        <begin position="218"/>
        <end position="233"/>
    </location>
</feature>
<dbReference type="Pfam" id="PF13637">
    <property type="entry name" value="Ank_4"/>
    <property type="match status" value="2"/>
</dbReference>
<comment type="subcellular location">
    <subcellularLocation>
        <location evidence="1">Nucleus</location>
    </subcellularLocation>
</comment>
<feature type="repeat" description="ANK" evidence="3">
    <location>
        <begin position="1653"/>
        <end position="1685"/>
    </location>
</feature>
<dbReference type="SMART" id="SM00248">
    <property type="entry name" value="ANK"/>
    <property type="match status" value="4"/>
</dbReference>
<dbReference type="InterPro" id="IPR016197">
    <property type="entry name" value="Chromo-like_dom_sf"/>
</dbReference>
<evidence type="ECO:0000256" key="3">
    <source>
        <dbReference type="PROSITE-ProRule" id="PRU00023"/>
    </source>
</evidence>
<evidence type="ECO:0000256" key="2">
    <source>
        <dbReference type="ARBA" id="ARBA00023242"/>
    </source>
</evidence>
<feature type="compositionally biased region" description="Basic and acidic residues" evidence="4">
    <location>
        <begin position="368"/>
        <end position="398"/>
    </location>
</feature>
<keyword evidence="3" id="KW-0040">ANK repeat</keyword>
<evidence type="ECO:0000313" key="6">
    <source>
        <dbReference type="EMBL" id="CAG5865308.1"/>
    </source>
</evidence>
<feature type="compositionally biased region" description="Basic and acidic residues" evidence="4">
    <location>
        <begin position="1"/>
        <end position="10"/>
    </location>
</feature>
<feature type="compositionally biased region" description="Basic and acidic residues" evidence="4">
    <location>
        <begin position="256"/>
        <end position="276"/>
    </location>
</feature>
<name>A0A8S4AF32_9TELE</name>
<feature type="compositionally biased region" description="Basic and acidic residues" evidence="4">
    <location>
        <begin position="472"/>
        <end position="493"/>
    </location>
</feature>
<feature type="compositionally biased region" description="Basic and acidic residues" evidence="4">
    <location>
        <begin position="502"/>
        <end position="511"/>
    </location>
</feature>
<feature type="compositionally biased region" description="Basic residues" evidence="4">
    <location>
        <begin position="1281"/>
        <end position="1290"/>
    </location>
</feature>
<feature type="region of interest" description="Disordered" evidence="4">
    <location>
        <begin position="532"/>
        <end position="659"/>
    </location>
</feature>
<feature type="compositionally biased region" description="Basic and acidic residues" evidence="4">
    <location>
        <begin position="189"/>
        <end position="205"/>
    </location>
</feature>
<dbReference type="PANTHER" id="PTHR33480:SF5">
    <property type="entry name" value="SI:DKEY-51D8.9"/>
    <property type="match status" value="1"/>
</dbReference>
<dbReference type="Gene3D" id="1.25.40.20">
    <property type="entry name" value="Ankyrin repeat-containing domain"/>
    <property type="match status" value="2"/>
</dbReference>
<dbReference type="InterPro" id="IPR023780">
    <property type="entry name" value="Chromo_domain"/>
</dbReference>
<dbReference type="Pfam" id="PF13857">
    <property type="entry name" value="Ank_5"/>
    <property type="match status" value="1"/>
</dbReference>
<feature type="region of interest" description="Disordered" evidence="4">
    <location>
        <begin position="451"/>
        <end position="511"/>
    </location>
</feature>
<dbReference type="InterPro" id="IPR036770">
    <property type="entry name" value="Ankyrin_rpt-contain_sf"/>
</dbReference>
<feature type="compositionally biased region" description="Basic residues" evidence="4">
    <location>
        <begin position="621"/>
        <end position="655"/>
    </location>
</feature>
<feature type="compositionally biased region" description="Acidic residues" evidence="4">
    <location>
        <begin position="11"/>
        <end position="21"/>
    </location>
</feature>
<comment type="caution">
    <text evidence="6">The sequence shown here is derived from an EMBL/GenBank/DDBJ whole genome shotgun (WGS) entry which is preliminary data.</text>
</comment>
<dbReference type="PROSITE" id="PS50297">
    <property type="entry name" value="ANK_REP_REGION"/>
    <property type="match status" value="2"/>
</dbReference>
<dbReference type="FunFam" id="2.40.50.40:FF:000022">
    <property type="entry name" value="M-phase phosphoprotein 8"/>
    <property type="match status" value="1"/>
</dbReference>
<proteinExistence type="predicted"/>
<feature type="compositionally biased region" description="Basic and acidic residues" evidence="4">
    <location>
        <begin position="451"/>
        <end position="460"/>
    </location>
</feature>
<dbReference type="SUPFAM" id="SSF48403">
    <property type="entry name" value="Ankyrin repeat"/>
    <property type="match status" value="2"/>
</dbReference>
<dbReference type="InterPro" id="IPR000953">
    <property type="entry name" value="Chromo/chromo_shadow_dom"/>
</dbReference>
<feature type="region of interest" description="Disordered" evidence="4">
    <location>
        <begin position="72"/>
        <end position="400"/>
    </location>
</feature>
<sequence>MAAEANKVEPADSEQDEEEDVYEVERIIDMRMEEGEVLYRVRWKNYCSDDDTWEPEAHLEDCREVLLAFKKQQVDAKAKKEAESKKSVSDSDKDPPTDAPLKKKKKKKNAPEEEEEEEEQQASKEKKKKKKDKHKEDPRPLPAPETDEEEERGASPPKEKKTESKKRQLESEEEDDEEPVPSKRHRKEKGKDGGKHKKEKAEEGKKRKVKRERKVESSEDETPPAPPLEEELSEGGAEVQAEVCVAAATASSETPKPGDKPVLDDKAKQKRGKWESDSSDSPSLHKKAKIKGADGPQKAPPPSSSSLSSSSSSSAAALALAGPGRTKEEEPPPRDEPPGPKDAGGSTNLFEKSGQSHGFSLDSEEREEEKPREEAPRPGWEKKTPTDERRKRREDSEPRLFIACDDGELRDAVKSGDYMSVKLALNSKEDYNLEQEVCTIGEKRSCEGERSLIGERRSSDALRFTSNNDSARNGERAPKEGDNTPHSMDRSENDTELSPASRNDEHLTKSKCEKMQAGDCVAEPKSKGCGVFAAQETRGEEDQRQAAKDKASSDATSLNSDSSEKTGNAKTMDKTEQKDSAKTRRSTRQANRSSVEALEGKPDPEDQPSSESDTKETVKTPSRRGRKKATIRKPTRSSLRSRKKVRETKPRRAVKGKKEPSKKQICLYCKLTFTQLAKHLEKKHAGEADVAHALNFPQGSRVRQTLLDQIRKKEDEEPNCQVLKSGDGEEVADKKQANNPTVPVRDFLPCQHCFAFYRKTDLWRHERSCKLQKADQKTSENPKRTRNCTASSQLLPMSEYLTGSCEEIIHIMHQDDISKHIMIDPLICKYGNTLSVKYDHDKSQFAYIGQKMRELGRFVLAVHELDQSVKYLHEICQPSRFELAVEGVKKVSGFDPSSSKFKTISLVSKIGYSLKRAAEIAFGESRMTEDSETESELKTFIHLLDTKWSECFSRKTLAHSLKQEIKKVEVDKSTVTEDLIKLHRFITGEEDEARKELKDSPSMSTWKKLSEATLADVCLFNRGRVGNIGRLLLQTYVQRKSRGTFTPSADHVRKSTKLELELGSSFTRLELEGQYGRNMLVLLTERMVLSIDLLVEHREQAGVSKTNQYLFARTEGPSFIRGLDCFRRAAVECGVKNPDALLSSSLREQIASCWQLMSLGEPELDQVAKLLERSCQECYGLSQNASQLEEVTKQLLKIDRSLPSSPPSTAKNGAGQKSALKRKPWSAMEQAAVKRYLSEFITKMKVPGKKECNACIAAEPDLGGRSWTDVKNYVHNTLQTVRRRNNHHKPEKNGKASNPKSPKAAVQTPKAEVEDTIDVCTMTTVNPEHLSESPDCCMAMGPTSNLNDSSPFSQEMGASYASLCFPNTDMVHSNQSLMSTFTPLNATDTQVVPTFTPLNTTTALMPPVYTSENNQSLSISSLYTQNPTSMLPPSLYSPHDATNSPLIPSFTTFNAPSTSMVPTYTQLNTPGAPMVSAFSTLNDRSPPAMSSFTPLNHSSPPPYHASSPSIPTAAQVVPSIHGPPRESSPESSTGRQATPGGKPQKRNKRLWNEEEQAAVRRQLGDFCKLVKVPGKKDCDACLAAEPALGSRTWREVKYFVHNSIQSLKRRGHVVACKQSLPPEPEALTPNAEWDAPTLFLSCSSVSVRPQDVSGMSLCMLAAAGGQDDILRLLIKKGVRVNARQKNGTTALMHAAEKNFLTTVAILLEAGSYVNAQTLGGETALMKACKRGNTDIVRLLLEYGADCNTTSKHKNTALYFAKVSNNLMSRLVLLEPVFPLACHRLCEGPDFSMEFGFKSQPQPEGSGILLFIFHANFLNDITARLCGPCSVHAVVLNDKFQLPIFLDSHFIYSFNPIPGINKLFIRLAEAPTAKCLGLNGIKEKLQSLLEEEGSGIREEFHRAGTSAACKRGNTDIVRLLLEYGADCNTTSKHKNTALYFAKVSNNLMSRLVLLEPVFPLACHRLCEGPDFSMEFGFKSQPQPEGKTPFLSRAIYLNVLTPPLLTRQRWNDCKWTKASLSLRAPPGSGILLFIFHANFLNDITARLCGPCSVHAVVLNDKFQLPIFLDSHFIYSFNPIPGINKLFIRLAEAPTAKWCQSPSD</sequence>
<dbReference type="PROSITE" id="PS50013">
    <property type="entry name" value="CHROMO_2"/>
    <property type="match status" value="1"/>
</dbReference>
<organism evidence="6 7">
    <name type="scientific">Menidia menidia</name>
    <name type="common">Atlantic silverside</name>
    <dbReference type="NCBI Taxonomy" id="238744"/>
    <lineage>
        <taxon>Eukaryota</taxon>
        <taxon>Metazoa</taxon>
        <taxon>Chordata</taxon>
        <taxon>Craniata</taxon>
        <taxon>Vertebrata</taxon>
        <taxon>Euteleostomi</taxon>
        <taxon>Actinopterygii</taxon>
        <taxon>Neopterygii</taxon>
        <taxon>Teleostei</taxon>
        <taxon>Neoteleostei</taxon>
        <taxon>Acanthomorphata</taxon>
        <taxon>Ovalentaria</taxon>
        <taxon>Atherinomorphae</taxon>
        <taxon>Atheriniformes</taxon>
        <taxon>Atherinopsidae</taxon>
        <taxon>Menidiinae</taxon>
        <taxon>Menidia</taxon>
    </lineage>
</organism>
<dbReference type="CDD" id="cd18633">
    <property type="entry name" value="CD_MMP8"/>
    <property type="match status" value="1"/>
</dbReference>
<evidence type="ECO:0000256" key="1">
    <source>
        <dbReference type="ARBA" id="ARBA00004123"/>
    </source>
</evidence>
<dbReference type="PANTHER" id="PTHR33480">
    <property type="entry name" value="SET DOMAIN-CONTAINING PROTEIN-RELATED"/>
    <property type="match status" value="1"/>
</dbReference>
<feature type="compositionally biased region" description="Low complexity" evidence="4">
    <location>
        <begin position="304"/>
        <end position="321"/>
    </location>
</feature>
<protein>
    <submittedName>
        <fullName evidence="6">(Atlantic silverside) hypothetical protein</fullName>
    </submittedName>
</protein>
<gene>
    <name evidence="6" type="ORF">MMEN_LOCUS1975</name>
</gene>
<dbReference type="Proteomes" id="UP000677803">
    <property type="component" value="Unassembled WGS sequence"/>
</dbReference>
<feature type="compositionally biased region" description="Polar residues" evidence="4">
    <location>
        <begin position="1477"/>
        <end position="1497"/>
    </location>
</feature>
<feature type="region of interest" description="Disordered" evidence="4">
    <location>
        <begin position="1"/>
        <end position="21"/>
    </location>
</feature>
<dbReference type="EMBL" id="CAJRST010001113">
    <property type="protein sequence ID" value="CAG5865308.1"/>
    <property type="molecule type" value="Genomic_DNA"/>
</dbReference>
<feature type="repeat" description="ANK" evidence="3">
    <location>
        <begin position="1686"/>
        <end position="1718"/>
    </location>
</feature>
<dbReference type="SMART" id="SM00298">
    <property type="entry name" value="CHROMO"/>
    <property type="match status" value="1"/>
</dbReference>
<feature type="compositionally biased region" description="Basic and acidic residues" evidence="4">
    <location>
        <begin position="537"/>
        <end position="552"/>
    </location>
</feature>
<evidence type="ECO:0000313" key="7">
    <source>
        <dbReference type="Proteomes" id="UP000677803"/>
    </source>
</evidence>
<dbReference type="SUPFAM" id="SSF54160">
    <property type="entry name" value="Chromo domain-like"/>
    <property type="match status" value="1"/>
</dbReference>
<accession>A0A8S4AF32</accession>
<feature type="repeat" description="ANK" evidence="3">
    <location>
        <begin position="1719"/>
        <end position="1751"/>
    </location>
</feature>
<feature type="region of interest" description="Disordered" evidence="4">
    <location>
        <begin position="1475"/>
        <end position="1550"/>
    </location>
</feature>
<feature type="domain" description="Chromo" evidence="5">
    <location>
        <begin position="22"/>
        <end position="81"/>
    </location>
</feature>
<feature type="region of interest" description="Disordered" evidence="4">
    <location>
        <begin position="1278"/>
        <end position="1312"/>
    </location>
</feature>
<dbReference type="PROSITE" id="PS00598">
    <property type="entry name" value="CHROMO_1"/>
    <property type="match status" value="1"/>
</dbReference>
<keyword evidence="7" id="KW-1185">Reference proteome</keyword>
<feature type="compositionally biased region" description="Basic and acidic residues" evidence="4">
    <location>
        <begin position="157"/>
        <end position="170"/>
    </location>
</feature>
<dbReference type="InterPro" id="IPR023779">
    <property type="entry name" value="Chromodomain_CS"/>
</dbReference>